<dbReference type="Pfam" id="PF06862">
    <property type="entry name" value="Utp25_C"/>
    <property type="match status" value="1"/>
</dbReference>
<dbReference type="Proteomes" id="UP001465755">
    <property type="component" value="Unassembled WGS sequence"/>
</dbReference>
<feature type="domain" description="UTP25 C-terminal" evidence="5">
    <location>
        <begin position="431"/>
        <end position="610"/>
    </location>
</feature>
<evidence type="ECO:0000256" key="3">
    <source>
        <dbReference type="ARBA" id="ARBA00023242"/>
    </source>
</evidence>
<organism evidence="7 8">
    <name type="scientific">Symbiochloris irregularis</name>
    <dbReference type="NCBI Taxonomy" id="706552"/>
    <lineage>
        <taxon>Eukaryota</taxon>
        <taxon>Viridiplantae</taxon>
        <taxon>Chlorophyta</taxon>
        <taxon>core chlorophytes</taxon>
        <taxon>Trebouxiophyceae</taxon>
        <taxon>Trebouxiales</taxon>
        <taxon>Trebouxiaceae</taxon>
        <taxon>Symbiochloris</taxon>
    </lineage>
</organism>
<dbReference type="EMBL" id="JALJOQ010000147">
    <property type="protein sequence ID" value="KAK9793740.1"/>
    <property type="molecule type" value="Genomic_DNA"/>
</dbReference>
<keyword evidence="8" id="KW-1185">Reference proteome</keyword>
<evidence type="ECO:0000256" key="1">
    <source>
        <dbReference type="ARBA" id="ARBA00004604"/>
    </source>
</evidence>
<comment type="caution">
    <text evidence="7">The sequence shown here is derived from an EMBL/GenBank/DDBJ whole genome shotgun (WGS) entry which is preliminary data.</text>
</comment>
<evidence type="ECO:0000259" key="5">
    <source>
        <dbReference type="Pfam" id="PF06862"/>
    </source>
</evidence>
<evidence type="ECO:0008006" key="9">
    <source>
        <dbReference type="Google" id="ProtNLM"/>
    </source>
</evidence>
<dbReference type="PANTHER" id="PTHR12933:SF0">
    <property type="entry name" value="U3 SMALL NUCLEOLAR RNA-ASSOCIATED PROTEIN 25 HOMOLOG"/>
    <property type="match status" value="1"/>
</dbReference>
<sequence>MPQEQQPAHESGGLDHPQAERTLLNAASAPAKHLDRSFSAAEAQATVSARETPWQDSREACAVINGAWQGTWSMTGDAILQAPSTLAEAGVRERLISRWHALHPDISAGTSVQDFASDQQRALFALCSSYKDILLPAVPYPPSIAEPGAAMDAVLLHCMRHIGEAAATIKRNNDAQKREDAPEEAPRDQGFTRPKVLILQPTRNLAQATVLRMCQLAVQETRKDSIQHKQRFMDEFGEQQEEEADEMDEKAAKRKRQQKERLDSVRHGRLLDGNTDDFFRIGIKFTRGSVRLFVDFYDADVIVASPLGLATLLNDDSASADKEKAAASGDFLSSVEICVLDRADMMLMQNWAHVLSVFGALNRMPSEHHGADVMRVRHAYLDGQGSHLRQTVVLSSFAHPELNALLRRSCACIAGRAMLQQHFQGVLEGQALQLRQKFQQLPAASTKEAADARYAYFTRHIWLSMKDSGALGQLVFVPSYFDYVRLRNFMQAHNVTFAGMNEYATHSELARGRSYFADGRARVALLTERCLFYHHTRLSNIRDLVFYGLPDHPGFYADLVQMASSSRAAHSSQQHASVTVLFTKFDALQLSQTVGSDRASKMLKNSKSAFIIC</sequence>
<dbReference type="InterPro" id="IPR053940">
    <property type="entry name" value="UTP25_NTPase-like"/>
</dbReference>
<feature type="region of interest" description="Disordered" evidence="4">
    <location>
        <begin position="1"/>
        <end position="20"/>
    </location>
</feature>
<accession>A0AAW1NTG4</accession>
<proteinExistence type="inferred from homology"/>
<evidence type="ECO:0000256" key="2">
    <source>
        <dbReference type="ARBA" id="ARBA00009223"/>
    </source>
</evidence>
<dbReference type="GO" id="GO:0034511">
    <property type="term" value="F:U3 snoRNA binding"/>
    <property type="evidence" value="ECO:0007669"/>
    <property type="project" value="InterPro"/>
</dbReference>
<feature type="region of interest" description="Disordered" evidence="4">
    <location>
        <begin position="169"/>
        <end position="190"/>
    </location>
</feature>
<name>A0AAW1NTG4_9CHLO</name>
<comment type="similarity">
    <text evidence="2">Belongs to the UTP25 family.</text>
</comment>
<dbReference type="PANTHER" id="PTHR12933">
    <property type="entry name" value="ORF PROTEIN-RELATED"/>
    <property type="match status" value="1"/>
</dbReference>
<gene>
    <name evidence="7" type="ORF">WJX73_006953</name>
</gene>
<protein>
    <recommendedName>
        <fullName evidence="9">U3 small nucleolar RNA-associated protein 25</fullName>
    </recommendedName>
</protein>
<evidence type="ECO:0000313" key="8">
    <source>
        <dbReference type="Proteomes" id="UP001465755"/>
    </source>
</evidence>
<evidence type="ECO:0000313" key="7">
    <source>
        <dbReference type="EMBL" id="KAK9793740.1"/>
    </source>
</evidence>
<dbReference type="GO" id="GO:0000462">
    <property type="term" value="P:maturation of SSU-rRNA from tricistronic rRNA transcript (SSU-rRNA, 5.8S rRNA, LSU-rRNA)"/>
    <property type="evidence" value="ECO:0007669"/>
    <property type="project" value="TreeGrafter"/>
</dbReference>
<dbReference type="GO" id="GO:0032040">
    <property type="term" value="C:small-subunit processome"/>
    <property type="evidence" value="ECO:0007669"/>
    <property type="project" value="TreeGrafter"/>
</dbReference>
<dbReference type="InterPro" id="IPR027417">
    <property type="entry name" value="P-loop_NTPase"/>
</dbReference>
<dbReference type="InterPro" id="IPR053939">
    <property type="entry name" value="UTP25_C"/>
</dbReference>
<feature type="compositionally biased region" description="Acidic residues" evidence="4">
    <location>
        <begin position="238"/>
        <end position="248"/>
    </location>
</feature>
<feature type="compositionally biased region" description="Basic and acidic residues" evidence="4">
    <location>
        <begin position="171"/>
        <end position="187"/>
    </location>
</feature>
<evidence type="ECO:0000259" key="6">
    <source>
        <dbReference type="Pfam" id="PF22916"/>
    </source>
</evidence>
<feature type="region of interest" description="Disordered" evidence="4">
    <location>
        <begin position="238"/>
        <end position="262"/>
    </location>
</feature>
<dbReference type="Gene3D" id="3.40.50.300">
    <property type="entry name" value="P-loop containing nucleotide triphosphate hydrolases"/>
    <property type="match status" value="1"/>
</dbReference>
<dbReference type="Pfam" id="PF22916">
    <property type="entry name" value="UTP25_NTPase-like"/>
    <property type="match status" value="1"/>
</dbReference>
<feature type="domain" description="UTP25 NTP hydrolase-like" evidence="6">
    <location>
        <begin position="145"/>
        <end position="416"/>
    </location>
</feature>
<comment type="subcellular location">
    <subcellularLocation>
        <location evidence="1">Nucleus</location>
        <location evidence="1">Nucleolus</location>
    </subcellularLocation>
</comment>
<dbReference type="AlphaFoldDB" id="A0AAW1NTG4"/>
<evidence type="ECO:0000256" key="4">
    <source>
        <dbReference type="SAM" id="MobiDB-lite"/>
    </source>
</evidence>
<dbReference type="InterPro" id="IPR010678">
    <property type="entry name" value="UTP25"/>
</dbReference>
<keyword evidence="3" id="KW-0539">Nucleus</keyword>
<reference evidence="7 8" key="1">
    <citation type="journal article" date="2024" name="Nat. Commun.">
        <title>Phylogenomics reveals the evolutionary origins of lichenization in chlorophyte algae.</title>
        <authorList>
            <person name="Puginier C."/>
            <person name="Libourel C."/>
            <person name="Otte J."/>
            <person name="Skaloud P."/>
            <person name="Haon M."/>
            <person name="Grisel S."/>
            <person name="Petersen M."/>
            <person name="Berrin J.G."/>
            <person name="Delaux P.M."/>
            <person name="Dal Grande F."/>
            <person name="Keller J."/>
        </authorList>
    </citation>
    <scope>NUCLEOTIDE SEQUENCE [LARGE SCALE GENOMIC DNA]</scope>
    <source>
        <strain evidence="7 8">SAG 2036</strain>
    </source>
</reference>
<dbReference type="GO" id="GO:0019843">
    <property type="term" value="F:rRNA binding"/>
    <property type="evidence" value="ECO:0007669"/>
    <property type="project" value="TreeGrafter"/>
</dbReference>